<evidence type="ECO:0000256" key="3">
    <source>
        <dbReference type="ARBA" id="ARBA00022692"/>
    </source>
</evidence>
<keyword evidence="3 6" id="KW-0812">Transmembrane</keyword>
<evidence type="ECO:0000256" key="5">
    <source>
        <dbReference type="ARBA" id="ARBA00023136"/>
    </source>
</evidence>
<dbReference type="EMBL" id="CP137573">
    <property type="protein sequence ID" value="WOX26244.1"/>
    <property type="molecule type" value="Genomic_DNA"/>
</dbReference>
<protein>
    <submittedName>
        <fullName evidence="8">EamA family transporter</fullName>
    </submittedName>
</protein>
<comment type="subcellular location">
    <subcellularLocation>
        <location evidence="1">Membrane</location>
        <topology evidence="1">Multi-pass membrane protein</topology>
    </subcellularLocation>
</comment>
<feature type="domain" description="EamA" evidence="7">
    <location>
        <begin position="10"/>
        <end position="140"/>
    </location>
</feature>
<dbReference type="SUPFAM" id="SSF103481">
    <property type="entry name" value="Multidrug resistance efflux transporter EmrE"/>
    <property type="match status" value="2"/>
</dbReference>
<evidence type="ECO:0000256" key="4">
    <source>
        <dbReference type="ARBA" id="ARBA00022989"/>
    </source>
</evidence>
<feature type="transmembrane region" description="Helical" evidence="6">
    <location>
        <begin position="96"/>
        <end position="114"/>
    </location>
</feature>
<keyword evidence="9" id="KW-1185">Reference proteome</keyword>
<feature type="domain" description="EamA" evidence="7">
    <location>
        <begin position="151"/>
        <end position="282"/>
    </location>
</feature>
<feature type="transmembrane region" description="Helical" evidence="6">
    <location>
        <begin position="40"/>
        <end position="57"/>
    </location>
</feature>
<accession>A0ABZ0M390</accession>
<dbReference type="Proteomes" id="UP001301731">
    <property type="component" value="Chromosome"/>
</dbReference>
<feature type="transmembrane region" description="Helical" evidence="6">
    <location>
        <begin position="181"/>
        <end position="200"/>
    </location>
</feature>
<dbReference type="Pfam" id="PF00892">
    <property type="entry name" value="EamA"/>
    <property type="match status" value="2"/>
</dbReference>
<feature type="transmembrane region" description="Helical" evidence="6">
    <location>
        <begin position="149"/>
        <end position="169"/>
    </location>
</feature>
<keyword evidence="4 6" id="KW-1133">Transmembrane helix</keyword>
<dbReference type="InterPro" id="IPR050638">
    <property type="entry name" value="AA-Vitamin_Transporters"/>
</dbReference>
<evidence type="ECO:0000256" key="2">
    <source>
        <dbReference type="ARBA" id="ARBA00007362"/>
    </source>
</evidence>
<feature type="transmembrane region" description="Helical" evidence="6">
    <location>
        <begin position="242"/>
        <end position="260"/>
    </location>
</feature>
<feature type="transmembrane region" description="Helical" evidence="6">
    <location>
        <begin position="121"/>
        <end position="143"/>
    </location>
</feature>
<sequence length="291" mass="30698">MQRAPDPAALALFAACVVLAGGNAVGVRFSNRELDPLWGAFLRFGAASVILLAVMAFRRLRPPRGRALAGVVLFGVLNFGVTFALAYYALVRIHAGLGQTLLALVPLVTLLLAVAQRLERFHLLAGIGTLCAAAGVGVVSRPFQGSVPTLSLLAMLGAVLSFSQSIVLVRRLPKVHPVTMNAVGMSAAAVLLLAGSAAAGDTWKLPDRAATWWALAYVVVAGSVLTFVLYLMVIQRWGASRAAYLFVVVPVVTILLSAWLDDEPLTASLLLGTPLILLGVYLGALHERERG</sequence>
<gene>
    <name evidence="8" type="ORF">R2D22_34615</name>
</gene>
<comment type="similarity">
    <text evidence="2">Belongs to the EamA transporter family.</text>
</comment>
<dbReference type="Gene3D" id="1.10.3730.20">
    <property type="match status" value="1"/>
</dbReference>
<name>A0ABZ0M390_9ACTN</name>
<feature type="transmembrane region" description="Helical" evidence="6">
    <location>
        <begin position="212"/>
        <end position="233"/>
    </location>
</feature>
<keyword evidence="5 6" id="KW-0472">Membrane</keyword>
<feature type="transmembrane region" description="Helical" evidence="6">
    <location>
        <begin position="266"/>
        <end position="285"/>
    </location>
</feature>
<dbReference type="PANTHER" id="PTHR32322:SF2">
    <property type="entry name" value="EAMA DOMAIN-CONTAINING PROTEIN"/>
    <property type="match status" value="1"/>
</dbReference>
<evidence type="ECO:0000256" key="6">
    <source>
        <dbReference type="SAM" id="Phobius"/>
    </source>
</evidence>
<evidence type="ECO:0000313" key="9">
    <source>
        <dbReference type="Proteomes" id="UP001301731"/>
    </source>
</evidence>
<feature type="transmembrane region" description="Helical" evidence="6">
    <location>
        <begin position="69"/>
        <end position="90"/>
    </location>
</feature>
<dbReference type="InterPro" id="IPR037185">
    <property type="entry name" value="EmrE-like"/>
</dbReference>
<evidence type="ECO:0000259" key="7">
    <source>
        <dbReference type="Pfam" id="PF00892"/>
    </source>
</evidence>
<dbReference type="RefSeq" id="WP_318109181.1">
    <property type="nucleotide sequence ID" value="NZ_CP137573.1"/>
</dbReference>
<evidence type="ECO:0000313" key="8">
    <source>
        <dbReference type="EMBL" id="WOX26244.1"/>
    </source>
</evidence>
<proteinExistence type="inferred from homology"/>
<dbReference type="PANTHER" id="PTHR32322">
    <property type="entry name" value="INNER MEMBRANE TRANSPORTER"/>
    <property type="match status" value="1"/>
</dbReference>
<reference evidence="8 9" key="1">
    <citation type="submission" date="2023-10" db="EMBL/GenBank/DDBJ databases">
        <title>The genome sequence of Streptomyces sp. HUAS YS2.</title>
        <authorList>
            <person name="Mo P."/>
        </authorList>
    </citation>
    <scope>NUCLEOTIDE SEQUENCE [LARGE SCALE GENOMIC DNA]</scope>
    <source>
        <strain evidence="8 9">HUAS YS2</strain>
    </source>
</reference>
<dbReference type="InterPro" id="IPR000620">
    <property type="entry name" value="EamA_dom"/>
</dbReference>
<organism evidence="8 9">
    <name type="scientific">Streptomyces solicathayae</name>
    <dbReference type="NCBI Taxonomy" id="3081768"/>
    <lineage>
        <taxon>Bacteria</taxon>
        <taxon>Bacillati</taxon>
        <taxon>Actinomycetota</taxon>
        <taxon>Actinomycetes</taxon>
        <taxon>Kitasatosporales</taxon>
        <taxon>Streptomycetaceae</taxon>
        <taxon>Streptomyces</taxon>
    </lineage>
</organism>
<evidence type="ECO:0000256" key="1">
    <source>
        <dbReference type="ARBA" id="ARBA00004141"/>
    </source>
</evidence>